<dbReference type="SUPFAM" id="SSF52540">
    <property type="entry name" value="P-loop containing nucleoside triphosphate hydrolases"/>
    <property type="match status" value="1"/>
</dbReference>
<evidence type="ECO:0000256" key="4">
    <source>
        <dbReference type="ARBA" id="ARBA00022475"/>
    </source>
</evidence>
<evidence type="ECO:0000256" key="7">
    <source>
        <dbReference type="ARBA" id="ARBA00023136"/>
    </source>
</evidence>
<comment type="caution">
    <text evidence="9">The sequence shown here is derived from an EMBL/GenBank/DDBJ whole genome shotgun (WGS) entry which is preliminary data.</text>
</comment>
<keyword evidence="5" id="KW-0547">Nucleotide-binding</keyword>
<dbReference type="InterPro" id="IPR003593">
    <property type="entry name" value="AAA+_ATPase"/>
</dbReference>
<dbReference type="EMBL" id="LUGM01000002">
    <property type="protein sequence ID" value="KYH13539.1"/>
    <property type="molecule type" value="Genomic_DNA"/>
</dbReference>
<keyword evidence="7" id="KW-0472">Membrane</keyword>
<reference evidence="9 10" key="1">
    <citation type="submission" date="2016-02" db="EMBL/GenBank/DDBJ databases">
        <title>Draft genome sequence of hydrocarbon degrading Staphylococcus saprophyticus Strain CNV2, isolated from crude-oil contaminated soil from Noonmati Oil Refinery, Guwahati, Assam, India.</title>
        <authorList>
            <person name="Mukherjee A."/>
            <person name="Chettri B."/>
            <person name="Langpoklakpam J."/>
            <person name="Singh A.K."/>
            <person name="Chattopadhyay D.J."/>
        </authorList>
    </citation>
    <scope>NUCLEOTIDE SEQUENCE [LARGE SCALE GENOMIC DNA]</scope>
    <source>
        <strain evidence="9 10">CNV2</strain>
    </source>
</reference>
<evidence type="ECO:0000256" key="3">
    <source>
        <dbReference type="ARBA" id="ARBA00022448"/>
    </source>
</evidence>
<dbReference type="InterPro" id="IPR050388">
    <property type="entry name" value="ABC_Ni/Peptide_Import"/>
</dbReference>
<evidence type="ECO:0000256" key="2">
    <source>
        <dbReference type="ARBA" id="ARBA00005417"/>
    </source>
</evidence>
<organism evidence="9 10">
    <name type="scientific">Staphylococcus kloosii</name>
    <dbReference type="NCBI Taxonomy" id="29384"/>
    <lineage>
        <taxon>Bacteria</taxon>
        <taxon>Bacillati</taxon>
        <taxon>Bacillota</taxon>
        <taxon>Bacilli</taxon>
        <taxon>Bacillales</taxon>
        <taxon>Staphylococcaceae</taxon>
        <taxon>Staphylococcus</taxon>
    </lineage>
</organism>
<comment type="subcellular location">
    <subcellularLocation>
        <location evidence="1">Cell membrane</location>
        <topology evidence="1">Peripheral membrane protein</topology>
    </subcellularLocation>
</comment>
<sequence length="262" mass="29757">MSNLLTMTGLTICDNRHNELLHNIDFSIEKGLVNVLIGESGSGKTLTAKSLVQNLPYNLKLHYHSMSINGEQVNNIHPYLGQTIGFISQDYVHSLNSHTKIGQQLIAIYRYHYQVSKASAQKYVFDALSRVHLDVATIMKQYTFNLSGGQLARVQIASVIMLQPQLIIADEPIASLDVITGRKIMELLSELVKEQDVTLLIITHNLSHVLRFSDVIKVMRQGTIVDRFYLNEMQAQHLTNYTQNLFKQRSKIIKDETYDSIN</sequence>
<evidence type="ECO:0000259" key="8">
    <source>
        <dbReference type="PROSITE" id="PS50893"/>
    </source>
</evidence>
<dbReference type="Pfam" id="PF00005">
    <property type="entry name" value="ABC_tran"/>
    <property type="match status" value="1"/>
</dbReference>
<dbReference type="SMART" id="SM00382">
    <property type="entry name" value="AAA"/>
    <property type="match status" value="1"/>
</dbReference>
<protein>
    <submittedName>
        <fullName evidence="9">Peptide ABC transporter ATP-binding protein</fullName>
    </submittedName>
</protein>
<feature type="domain" description="ABC transporter" evidence="8">
    <location>
        <begin position="5"/>
        <end position="246"/>
    </location>
</feature>
<keyword evidence="3" id="KW-0813">Transport</keyword>
<dbReference type="GO" id="GO:0005524">
    <property type="term" value="F:ATP binding"/>
    <property type="evidence" value="ECO:0007669"/>
    <property type="project" value="UniProtKB-KW"/>
</dbReference>
<evidence type="ECO:0000313" key="9">
    <source>
        <dbReference type="EMBL" id="KYH13539.1"/>
    </source>
</evidence>
<dbReference type="RefSeq" id="WP_061853770.1">
    <property type="nucleotide sequence ID" value="NZ_LUGM01000002.1"/>
</dbReference>
<evidence type="ECO:0000313" key="10">
    <source>
        <dbReference type="Proteomes" id="UP000075418"/>
    </source>
</evidence>
<dbReference type="PROSITE" id="PS00211">
    <property type="entry name" value="ABC_TRANSPORTER_1"/>
    <property type="match status" value="1"/>
</dbReference>
<dbReference type="InterPro" id="IPR003439">
    <property type="entry name" value="ABC_transporter-like_ATP-bd"/>
</dbReference>
<dbReference type="Gene3D" id="3.40.50.300">
    <property type="entry name" value="P-loop containing nucleotide triphosphate hydrolases"/>
    <property type="match status" value="1"/>
</dbReference>
<accession>A0A151A2C0</accession>
<dbReference type="AlphaFoldDB" id="A0A151A2C0"/>
<proteinExistence type="inferred from homology"/>
<dbReference type="Proteomes" id="UP000075418">
    <property type="component" value="Unassembled WGS sequence"/>
</dbReference>
<gene>
    <name evidence="9" type="ORF">A0131_01770</name>
</gene>
<dbReference type="PANTHER" id="PTHR43297">
    <property type="entry name" value="OLIGOPEPTIDE TRANSPORT ATP-BINDING PROTEIN APPD"/>
    <property type="match status" value="1"/>
</dbReference>
<dbReference type="PANTHER" id="PTHR43297:SF2">
    <property type="entry name" value="DIPEPTIDE TRANSPORT ATP-BINDING PROTEIN DPPD"/>
    <property type="match status" value="1"/>
</dbReference>
<name>A0A151A2C0_9STAP</name>
<dbReference type="InterPro" id="IPR027417">
    <property type="entry name" value="P-loop_NTPase"/>
</dbReference>
<keyword evidence="4" id="KW-1003">Cell membrane</keyword>
<dbReference type="GO" id="GO:0005886">
    <property type="term" value="C:plasma membrane"/>
    <property type="evidence" value="ECO:0007669"/>
    <property type="project" value="UniProtKB-SubCell"/>
</dbReference>
<dbReference type="InterPro" id="IPR017871">
    <property type="entry name" value="ABC_transporter-like_CS"/>
</dbReference>
<evidence type="ECO:0000256" key="5">
    <source>
        <dbReference type="ARBA" id="ARBA00022741"/>
    </source>
</evidence>
<dbReference type="GO" id="GO:0016887">
    <property type="term" value="F:ATP hydrolysis activity"/>
    <property type="evidence" value="ECO:0007669"/>
    <property type="project" value="InterPro"/>
</dbReference>
<evidence type="ECO:0000256" key="6">
    <source>
        <dbReference type="ARBA" id="ARBA00022840"/>
    </source>
</evidence>
<dbReference type="PROSITE" id="PS50893">
    <property type="entry name" value="ABC_TRANSPORTER_2"/>
    <property type="match status" value="1"/>
</dbReference>
<evidence type="ECO:0000256" key="1">
    <source>
        <dbReference type="ARBA" id="ARBA00004202"/>
    </source>
</evidence>
<keyword evidence="6 9" id="KW-0067">ATP-binding</keyword>
<comment type="similarity">
    <text evidence="2">Belongs to the ABC transporter superfamily.</text>
</comment>